<dbReference type="Proteomes" id="UP000241890">
    <property type="component" value="Unassembled WGS sequence"/>
</dbReference>
<evidence type="ECO:0000259" key="8">
    <source>
        <dbReference type="Pfam" id="PF00225"/>
    </source>
</evidence>
<dbReference type="InterPro" id="IPR001752">
    <property type="entry name" value="Kinesin_motor_dom"/>
</dbReference>
<name>A0A2R5GUR3_9STRA</name>
<proteinExistence type="predicted"/>
<feature type="compositionally biased region" description="Basic and acidic residues" evidence="7">
    <location>
        <begin position="389"/>
        <end position="399"/>
    </location>
</feature>
<dbReference type="GO" id="GO:0008017">
    <property type="term" value="F:microtubule binding"/>
    <property type="evidence" value="ECO:0007669"/>
    <property type="project" value="InterPro"/>
</dbReference>
<accession>A0A2R5GUR3</accession>
<keyword evidence="4" id="KW-0067">ATP-binding</keyword>
<keyword evidence="5 6" id="KW-0175">Coiled coil</keyword>
<feature type="region of interest" description="Disordered" evidence="7">
    <location>
        <begin position="347"/>
        <end position="399"/>
    </location>
</feature>
<organism evidence="9 10">
    <name type="scientific">Hondaea fermentalgiana</name>
    <dbReference type="NCBI Taxonomy" id="2315210"/>
    <lineage>
        <taxon>Eukaryota</taxon>
        <taxon>Sar</taxon>
        <taxon>Stramenopiles</taxon>
        <taxon>Bigyra</taxon>
        <taxon>Labyrinthulomycetes</taxon>
        <taxon>Thraustochytrida</taxon>
        <taxon>Thraustochytriidae</taxon>
        <taxon>Hondaea</taxon>
    </lineage>
</organism>
<dbReference type="AlphaFoldDB" id="A0A2R5GUR3"/>
<keyword evidence="10" id="KW-1185">Reference proteome</keyword>
<feature type="compositionally biased region" description="Basic and acidic residues" evidence="7">
    <location>
        <begin position="350"/>
        <end position="370"/>
    </location>
</feature>
<evidence type="ECO:0000256" key="4">
    <source>
        <dbReference type="ARBA" id="ARBA00022840"/>
    </source>
</evidence>
<dbReference type="InterPro" id="IPR027417">
    <property type="entry name" value="P-loop_NTPase"/>
</dbReference>
<gene>
    <name evidence="9" type="ORF">FCC1311_108272</name>
</gene>
<dbReference type="GO" id="GO:0005875">
    <property type="term" value="C:microtubule associated complex"/>
    <property type="evidence" value="ECO:0007669"/>
    <property type="project" value="TreeGrafter"/>
</dbReference>
<feature type="domain" description="Kinesin motor" evidence="8">
    <location>
        <begin position="131"/>
        <end position="268"/>
    </location>
</feature>
<keyword evidence="3" id="KW-0547">Nucleotide-binding</keyword>
<feature type="coiled-coil region" evidence="6">
    <location>
        <begin position="451"/>
        <end position="503"/>
    </location>
</feature>
<evidence type="ECO:0000313" key="10">
    <source>
        <dbReference type="Proteomes" id="UP000241890"/>
    </source>
</evidence>
<dbReference type="GO" id="GO:0007018">
    <property type="term" value="P:microtubule-based movement"/>
    <property type="evidence" value="ECO:0007669"/>
    <property type="project" value="InterPro"/>
</dbReference>
<dbReference type="EMBL" id="BEYU01000204">
    <property type="protein sequence ID" value="GBG34606.1"/>
    <property type="molecule type" value="Genomic_DNA"/>
</dbReference>
<evidence type="ECO:0000256" key="6">
    <source>
        <dbReference type="SAM" id="Coils"/>
    </source>
</evidence>
<sequence length="753" mass="83912">METAAGHARDFGFAALPEGLLGLAARLEELGGSQDSAARVAPLEIYVRVRGTHATTAAQIKAGGGQGAARASTRGMEQLRKSERLLDDLARRGDVDVDVLRLAAARGAQDGEHERAHVWVEGGRDVVLRQPDSRKLQKFRCSAGFSRLASDTDVSQPLAENIVNAWLLKGFNTTVFSWGKSGAGKTHTLLGSRSLREPLMMPDAPLPDSSARDSVLWQSLKLIFANVGLDRDNATSVSLSCWEISAQGKIVDLLASHAQDPSRSRKDDFVGVSYSLDDYKANVATMRVATCASLVNSACMRETGDSNALFPIRFVPFAEVATRIGAEATGPGDDPLSRAREQIATKISAARHEDGDIGREKDSDHANVHDETDEDTATSGPGDLEFEDHDPRDDRGTGRVGEALRELALEKKSSTPTRMRQAVLENLHHAANVAKAYHEDHLEVTLVDLMTNEEQAEARQLQEEIEAIEAEQARMTRKKLAEKQQIERENAQLRAWARDMREKSRVGSIMGLFEDDLEWARQSLSRVEAARERTDFVLLESERGAVVVNVARDFARSLKSEIRGLDQALEPLRRRVPQFDSRQRFMDSLRKQEKQLDERMREIENELNTRRERKNDLESGVRDAEAERAALSAMRDELEASRVRQSDETIAIRKFLSRIANEDERRAVLQRLDTRQQDPQAYPYGTGISRGVQVLLRRLDGLVSRQAAFMAPHQASLRTALEKLGTQLLLVENRESKLLEAMEDMIDEENQPH</sequence>
<feature type="coiled-coil region" evidence="6">
    <location>
        <begin position="586"/>
        <end position="641"/>
    </location>
</feature>
<dbReference type="PANTHER" id="PTHR47969">
    <property type="entry name" value="CHROMOSOME-ASSOCIATED KINESIN KIF4A-RELATED"/>
    <property type="match status" value="1"/>
</dbReference>
<evidence type="ECO:0000256" key="1">
    <source>
        <dbReference type="ARBA" id="ARBA00004496"/>
    </source>
</evidence>
<dbReference type="InterPro" id="IPR027640">
    <property type="entry name" value="Kinesin-like_fam"/>
</dbReference>
<evidence type="ECO:0000256" key="7">
    <source>
        <dbReference type="SAM" id="MobiDB-lite"/>
    </source>
</evidence>
<dbReference type="PANTHER" id="PTHR47969:SF15">
    <property type="entry name" value="CHROMOSOME-ASSOCIATED KINESIN KIF4A-RELATED"/>
    <property type="match status" value="1"/>
</dbReference>
<dbReference type="GO" id="GO:0003777">
    <property type="term" value="F:microtubule motor activity"/>
    <property type="evidence" value="ECO:0007669"/>
    <property type="project" value="InterPro"/>
</dbReference>
<dbReference type="InterPro" id="IPR036961">
    <property type="entry name" value="Kinesin_motor_dom_sf"/>
</dbReference>
<dbReference type="GO" id="GO:0005524">
    <property type="term" value="F:ATP binding"/>
    <property type="evidence" value="ECO:0007669"/>
    <property type="project" value="UniProtKB-KW"/>
</dbReference>
<reference evidence="9 10" key="1">
    <citation type="submission" date="2017-12" db="EMBL/GenBank/DDBJ databases">
        <title>Sequencing, de novo assembly and annotation of complete genome of a new Thraustochytrid species, strain FCC1311.</title>
        <authorList>
            <person name="Sedici K."/>
            <person name="Godart F."/>
            <person name="Aiese Cigliano R."/>
            <person name="Sanseverino W."/>
            <person name="Barakat M."/>
            <person name="Ortet P."/>
            <person name="Marechal E."/>
            <person name="Cagnac O."/>
            <person name="Amato A."/>
        </authorList>
    </citation>
    <scope>NUCLEOTIDE SEQUENCE [LARGE SCALE GENOMIC DNA]</scope>
</reference>
<evidence type="ECO:0000256" key="2">
    <source>
        <dbReference type="ARBA" id="ARBA00022490"/>
    </source>
</evidence>
<evidence type="ECO:0000313" key="9">
    <source>
        <dbReference type="EMBL" id="GBG34606.1"/>
    </source>
</evidence>
<dbReference type="Gene3D" id="3.40.850.10">
    <property type="entry name" value="Kinesin motor domain"/>
    <property type="match status" value="1"/>
</dbReference>
<dbReference type="GO" id="GO:0007052">
    <property type="term" value="P:mitotic spindle organization"/>
    <property type="evidence" value="ECO:0007669"/>
    <property type="project" value="TreeGrafter"/>
</dbReference>
<dbReference type="PRINTS" id="PR00380">
    <property type="entry name" value="KINESINHEAVY"/>
</dbReference>
<comment type="subcellular location">
    <subcellularLocation>
        <location evidence="1">Cytoplasm</location>
    </subcellularLocation>
</comment>
<dbReference type="InParanoid" id="A0A2R5GUR3"/>
<dbReference type="GO" id="GO:0051231">
    <property type="term" value="P:spindle elongation"/>
    <property type="evidence" value="ECO:0007669"/>
    <property type="project" value="TreeGrafter"/>
</dbReference>
<dbReference type="SUPFAM" id="SSF52540">
    <property type="entry name" value="P-loop containing nucleoside triphosphate hydrolases"/>
    <property type="match status" value="1"/>
</dbReference>
<dbReference type="GO" id="GO:0005737">
    <property type="term" value="C:cytoplasm"/>
    <property type="evidence" value="ECO:0007669"/>
    <property type="project" value="UniProtKB-SubCell"/>
</dbReference>
<comment type="caution">
    <text evidence="9">The sequence shown here is derived from an EMBL/GenBank/DDBJ whole genome shotgun (WGS) entry which is preliminary data.</text>
</comment>
<evidence type="ECO:0000256" key="3">
    <source>
        <dbReference type="ARBA" id="ARBA00022741"/>
    </source>
</evidence>
<protein>
    <submittedName>
        <fullName evidence="9">Kinesin-like protein</fullName>
    </submittedName>
</protein>
<dbReference type="Pfam" id="PF00225">
    <property type="entry name" value="Kinesin"/>
    <property type="match status" value="1"/>
</dbReference>
<keyword evidence="2" id="KW-0963">Cytoplasm</keyword>
<evidence type="ECO:0000256" key="5">
    <source>
        <dbReference type="ARBA" id="ARBA00023054"/>
    </source>
</evidence>